<evidence type="ECO:0000313" key="11">
    <source>
        <dbReference type="Proteomes" id="UP000823872"/>
    </source>
</evidence>
<dbReference type="Pfam" id="PF15119">
    <property type="entry name" value="APOC4"/>
    <property type="match status" value="1"/>
</dbReference>
<accession>A0ABI7Y4J6</accession>
<keyword evidence="6" id="KW-0964">Secreted</keyword>
<gene>
    <name evidence="10" type="primary">APOC4</name>
</gene>
<dbReference type="Proteomes" id="UP000823872">
    <property type="component" value="Chromosome E2"/>
</dbReference>
<proteinExistence type="inferred from homology"/>
<comment type="function">
    <text evidence="1">May participate in lipoprotein metabolism.</text>
</comment>
<reference evidence="10 11" key="1">
    <citation type="submission" date="2021-02" db="EMBL/GenBank/DDBJ databases">
        <title>Safari Cat Assemblies.</title>
        <authorList>
            <person name="Bredemeyer K.R."/>
            <person name="Murphy W.J."/>
        </authorList>
    </citation>
    <scope>NUCLEOTIDE SEQUENCE [LARGE SCALE GENOMIC DNA]</scope>
</reference>
<evidence type="ECO:0000256" key="9">
    <source>
        <dbReference type="ARBA" id="ARBA00031172"/>
    </source>
</evidence>
<evidence type="ECO:0000256" key="6">
    <source>
        <dbReference type="ARBA" id="ARBA00022525"/>
    </source>
</evidence>
<comment type="similarity">
    <text evidence="3">Belongs to the apolipoprotein C4 family.</text>
</comment>
<dbReference type="InterPro" id="IPR028120">
    <property type="entry name" value="APOC4"/>
</dbReference>
<evidence type="ECO:0000256" key="3">
    <source>
        <dbReference type="ARBA" id="ARBA00007402"/>
    </source>
</evidence>
<dbReference type="PANTHER" id="PTHR32288">
    <property type="entry name" value="APOLIPOPROTEIN C-IV"/>
    <property type="match status" value="1"/>
</dbReference>
<reference evidence="10" key="2">
    <citation type="submission" date="2025-08" db="UniProtKB">
        <authorList>
            <consortium name="Ensembl"/>
        </authorList>
    </citation>
    <scope>IDENTIFICATION</scope>
    <source>
        <strain evidence="10">breed Abyssinian</strain>
    </source>
</reference>
<organism evidence="10 11">
    <name type="scientific">Felis catus</name>
    <name type="common">Cat</name>
    <name type="synonym">Felis silvestris catus</name>
    <dbReference type="NCBI Taxonomy" id="9685"/>
    <lineage>
        <taxon>Eukaryota</taxon>
        <taxon>Metazoa</taxon>
        <taxon>Chordata</taxon>
        <taxon>Craniata</taxon>
        <taxon>Vertebrata</taxon>
        <taxon>Euteleostomi</taxon>
        <taxon>Mammalia</taxon>
        <taxon>Eutheria</taxon>
        <taxon>Laurasiatheria</taxon>
        <taxon>Carnivora</taxon>
        <taxon>Feliformia</taxon>
        <taxon>Felidae</taxon>
        <taxon>Felinae</taxon>
        <taxon>Felis</taxon>
    </lineage>
</organism>
<reference evidence="10" key="3">
    <citation type="submission" date="2025-09" db="UniProtKB">
        <authorList>
            <consortium name="Ensembl"/>
        </authorList>
    </citation>
    <scope>IDENTIFICATION</scope>
    <source>
        <strain evidence="10">breed Abyssinian</strain>
    </source>
</reference>
<comment type="subcellular location">
    <subcellularLocation>
        <location evidence="2">Secreted</location>
    </subcellularLocation>
</comment>
<name>A0ABI7Y4J6_FELCA</name>
<keyword evidence="5" id="KW-0813">Transport</keyword>
<keyword evidence="11" id="KW-1185">Reference proteome</keyword>
<evidence type="ECO:0000256" key="4">
    <source>
        <dbReference type="ARBA" id="ARBA00013939"/>
    </source>
</evidence>
<dbReference type="Ensembl" id="ENSFCTT00005041655.1">
    <property type="protein sequence ID" value="ENSFCTP00005029578.1"/>
    <property type="gene ID" value="ENSFCTG00005014597.1"/>
</dbReference>
<protein>
    <recommendedName>
        <fullName evidence="4">Apolipoprotein C-IV</fullName>
    </recommendedName>
    <alternativeName>
        <fullName evidence="9">Apolipoprotein C4</fullName>
    </alternativeName>
</protein>
<evidence type="ECO:0000256" key="5">
    <source>
        <dbReference type="ARBA" id="ARBA00022448"/>
    </source>
</evidence>
<keyword evidence="7" id="KW-0732">Signal</keyword>
<dbReference type="GeneTree" id="ENSGT00390000015914"/>
<evidence type="ECO:0000256" key="2">
    <source>
        <dbReference type="ARBA" id="ARBA00004613"/>
    </source>
</evidence>
<evidence type="ECO:0000256" key="1">
    <source>
        <dbReference type="ARBA" id="ARBA00003688"/>
    </source>
</evidence>
<sequence length="165" mass="18431">MGGRGDPAVVRGVSVTVRTARRVVDARARAWSSRALSYARRCVCVSGRTCPRGPCARGVLGAGTNDSACQREVPAATPSMPPEPVDSPWSLMKDKVKTLVTRTREKWQWFWGPEAFQGFVQAYYEDHLKDLRLRTQAWLRSSRDSLLNKAHSLCPQLLCRDGDKN</sequence>
<dbReference type="PANTHER" id="PTHR32288:SF0">
    <property type="entry name" value="APOLIPOPROTEIN C-IV"/>
    <property type="match status" value="1"/>
</dbReference>
<evidence type="ECO:0000256" key="8">
    <source>
        <dbReference type="ARBA" id="ARBA00023055"/>
    </source>
</evidence>
<keyword evidence="8" id="KW-0445">Lipid transport</keyword>
<evidence type="ECO:0000256" key="7">
    <source>
        <dbReference type="ARBA" id="ARBA00022729"/>
    </source>
</evidence>
<evidence type="ECO:0000313" key="10">
    <source>
        <dbReference type="Ensembl" id="ENSFCTP00005029578.1"/>
    </source>
</evidence>